<dbReference type="KEGG" id="tper:IWA51_02350"/>
<accession>A0A7T3RE59</accession>
<feature type="domain" description="PASTA" evidence="2">
    <location>
        <begin position="129"/>
        <end position="201"/>
    </location>
</feature>
<feature type="transmembrane region" description="Helical" evidence="1">
    <location>
        <begin position="36"/>
        <end position="59"/>
    </location>
</feature>
<dbReference type="EMBL" id="CP064936">
    <property type="protein sequence ID" value="QQA01477.1"/>
    <property type="molecule type" value="Genomic_DNA"/>
</dbReference>
<dbReference type="InterPro" id="IPR005543">
    <property type="entry name" value="PASTA_dom"/>
</dbReference>
<proteinExistence type="predicted"/>
<feature type="domain" description="PASTA" evidence="2">
    <location>
        <begin position="61"/>
        <end position="128"/>
    </location>
</feature>
<gene>
    <name evidence="3" type="ORF">IWA51_02350</name>
</gene>
<reference evidence="3 4" key="1">
    <citation type="submission" date="2020-11" db="EMBL/GenBank/DDBJ databases">
        <title>Treponema Peruensis nv. sp., first commensal Treponema isolated from human feces.</title>
        <authorList>
            <person name="Belkhou C."/>
            <person name="Raes J."/>
        </authorList>
    </citation>
    <scope>NUCLEOTIDE SEQUENCE [LARGE SCALE GENOMIC DNA]</scope>
    <source>
        <strain evidence="3 4">RCC2812</strain>
    </source>
</reference>
<protein>
    <submittedName>
        <fullName evidence="3">PASTA domain-containing protein</fullName>
    </submittedName>
</protein>
<name>A0A7T3RE59_9SPIR</name>
<evidence type="ECO:0000313" key="4">
    <source>
        <dbReference type="Proteomes" id="UP000595224"/>
    </source>
</evidence>
<dbReference type="Gene3D" id="3.30.10.20">
    <property type="match status" value="1"/>
</dbReference>
<evidence type="ECO:0000313" key="3">
    <source>
        <dbReference type="EMBL" id="QQA01477.1"/>
    </source>
</evidence>
<sequence>MEEKKNFGKKITGALSKLRFNFKDQVSQIQNGGKSLVITVIVAFIIMILAFLAVFFLTVQGAEKVMVPNVVGKNLTNALLDLQSKELYGKIQLRYSDLPGDQGTILEQSPDAGAIVKAYRRVTLTVSRGVAIDELADYTGENIDDIKKKLDVLFSGEHPLVIVAQPVFVRDDSAEGTIIAQYPEAGMPIVDPVKVQFVVSSGSMIETVKVPSVAGLNIKQVLEAMAQNKITFDFTSHIAAENEKAGTVTNQDKVSGDEAPAFTRLNAEFALSQKSADSDIVQGIFEYDLPEYPYAVPVQLDAISSDGKVSTLISFNHPGQKLTIPYEVKKGTTLRLYVLGTETQNLSIN</sequence>
<dbReference type="CDD" id="cd06577">
    <property type="entry name" value="PASTA_pknB"/>
    <property type="match status" value="1"/>
</dbReference>
<evidence type="ECO:0000256" key="1">
    <source>
        <dbReference type="SAM" id="Phobius"/>
    </source>
</evidence>
<organism evidence="3 4">
    <name type="scientific">Treponema peruense</name>
    <dbReference type="NCBI Taxonomy" id="2787628"/>
    <lineage>
        <taxon>Bacteria</taxon>
        <taxon>Pseudomonadati</taxon>
        <taxon>Spirochaetota</taxon>
        <taxon>Spirochaetia</taxon>
        <taxon>Spirochaetales</taxon>
        <taxon>Treponemataceae</taxon>
        <taxon>Treponema</taxon>
    </lineage>
</organism>
<dbReference type="SMART" id="SM00740">
    <property type="entry name" value="PASTA"/>
    <property type="match status" value="3"/>
</dbReference>
<dbReference type="Pfam" id="PF03793">
    <property type="entry name" value="PASTA"/>
    <property type="match status" value="1"/>
</dbReference>
<keyword evidence="1" id="KW-0812">Transmembrane</keyword>
<keyword evidence="1" id="KW-1133">Transmembrane helix</keyword>
<keyword evidence="4" id="KW-1185">Reference proteome</keyword>
<dbReference type="AlphaFoldDB" id="A0A7T3RE59"/>
<keyword evidence="1" id="KW-0472">Membrane</keyword>
<dbReference type="PROSITE" id="PS51178">
    <property type="entry name" value="PASTA"/>
    <property type="match status" value="2"/>
</dbReference>
<dbReference type="Proteomes" id="UP000595224">
    <property type="component" value="Chromosome"/>
</dbReference>
<dbReference type="RefSeq" id="WP_198443003.1">
    <property type="nucleotide sequence ID" value="NZ_CBCSHE010000010.1"/>
</dbReference>
<evidence type="ECO:0000259" key="2">
    <source>
        <dbReference type="PROSITE" id="PS51178"/>
    </source>
</evidence>